<accession>A0ABX8MF59</accession>
<protein>
    <submittedName>
        <fullName evidence="1">Tail fiber assembly protein</fullName>
    </submittedName>
</protein>
<keyword evidence="2" id="KW-1185">Reference proteome</keyword>
<dbReference type="Proteomes" id="UP001047646">
    <property type="component" value="Chromosome"/>
</dbReference>
<dbReference type="Pfam" id="PF02413">
    <property type="entry name" value="Caudo_TAP"/>
    <property type="match status" value="1"/>
</dbReference>
<evidence type="ECO:0000313" key="1">
    <source>
        <dbReference type="EMBL" id="QXH37730.1"/>
    </source>
</evidence>
<dbReference type="InterPro" id="IPR003458">
    <property type="entry name" value="Phage_T4_Gp38_tail_assem"/>
</dbReference>
<dbReference type="EMBL" id="CP077073">
    <property type="protein sequence ID" value="QXH37730.1"/>
    <property type="molecule type" value="Genomic_DNA"/>
</dbReference>
<gene>
    <name evidence="1" type="ORF">KSS95_21545</name>
</gene>
<name>A0ABX8MF59_9PSED</name>
<evidence type="ECO:0000313" key="2">
    <source>
        <dbReference type="Proteomes" id="UP001047646"/>
    </source>
</evidence>
<organism evidence="1 2">
    <name type="scientific">Pseudomonas muyukensis</name>
    <dbReference type="NCBI Taxonomy" id="2842357"/>
    <lineage>
        <taxon>Bacteria</taxon>
        <taxon>Pseudomonadati</taxon>
        <taxon>Pseudomonadota</taxon>
        <taxon>Gammaproteobacteria</taxon>
        <taxon>Pseudomonadales</taxon>
        <taxon>Pseudomonadaceae</taxon>
        <taxon>Pseudomonas</taxon>
    </lineage>
</organism>
<reference evidence="1" key="1">
    <citation type="journal article" date="2021" name="Microorganisms">
        <title>The Ever-Expanding Pseudomonas Genus: Description of 43 New Species and Partition of the Pseudomonas putida Group.</title>
        <authorList>
            <person name="Girard L."/>
            <person name="Lood C."/>
            <person name="Hofte M."/>
            <person name="Vandamme P."/>
            <person name="Rokni-Zadeh H."/>
            <person name="van Noort V."/>
            <person name="Lavigne R."/>
            <person name="De Mot R."/>
        </authorList>
    </citation>
    <scope>NUCLEOTIDE SEQUENCE</scope>
    <source>
        <strain evidence="1">COW39</strain>
    </source>
</reference>
<proteinExistence type="predicted"/>
<sequence length="108" mass="11796">MIHAFKADGAQDGYIDSALVALSEAEVRAYYQRLLTPDPGSAAQAEVARLRSLADSAIAPLQDAVELDDASEVETARLQAWKRYRIALNRVVEQPGYPAEIDWPALPS</sequence>